<dbReference type="InterPro" id="IPR003653">
    <property type="entry name" value="Peptidase_C48_C"/>
</dbReference>
<dbReference type="PANTHER" id="PTHR36479:SF10">
    <property type="entry name" value="UBIQUITIN-LIKE PROTEASE FAMILY PROFILE DOMAIN-CONTAINING PROTEIN"/>
    <property type="match status" value="1"/>
</dbReference>
<feature type="domain" description="Ubiquitin-like protease family profile" evidence="5">
    <location>
        <begin position="426"/>
        <end position="495"/>
    </location>
</feature>
<dbReference type="GO" id="GO:0008234">
    <property type="term" value="F:cysteine-type peptidase activity"/>
    <property type="evidence" value="ECO:0007669"/>
    <property type="project" value="InterPro"/>
</dbReference>
<gene>
    <name evidence="6" type="ORF">C2845_PM09G10370</name>
</gene>
<dbReference type="SUPFAM" id="SSF54001">
    <property type="entry name" value="Cysteine proteinases"/>
    <property type="match status" value="1"/>
</dbReference>
<protein>
    <recommendedName>
        <fullName evidence="5">Ubiquitin-like protease family profile domain-containing protein</fullName>
    </recommendedName>
</protein>
<dbReference type="Pfam" id="PF02902">
    <property type="entry name" value="Peptidase_C48"/>
    <property type="match status" value="1"/>
</dbReference>
<organism evidence="6 7">
    <name type="scientific">Panicum miliaceum</name>
    <name type="common">Proso millet</name>
    <name type="synonym">Broomcorn millet</name>
    <dbReference type="NCBI Taxonomy" id="4540"/>
    <lineage>
        <taxon>Eukaryota</taxon>
        <taxon>Viridiplantae</taxon>
        <taxon>Streptophyta</taxon>
        <taxon>Embryophyta</taxon>
        <taxon>Tracheophyta</taxon>
        <taxon>Spermatophyta</taxon>
        <taxon>Magnoliopsida</taxon>
        <taxon>Liliopsida</taxon>
        <taxon>Poales</taxon>
        <taxon>Poaceae</taxon>
        <taxon>PACMAD clade</taxon>
        <taxon>Panicoideae</taxon>
        <taxon>Panicodae</taxon>
        <taxon>Paniceae</taxon>
        <taxon>Panicinae</taxon>
        <taxon>Panicum</taxon>
        <taxon>Panicum sect. Panicum</taxon>
    </lineage>
</organism>
<dbReference type="EMBL" id="PQIB02000006">
    <property type="protein sequence ID" value="RLN11628.1"/>
    <property type="molecule type" value="Genomic_DNA"/>
</dbReference>
<dbReference type="AlphaFoldDB" id="A0A3L6RZK5"/>
<accession>A0A3L6RZK5</accession>
<dbReference type="OrthoDB" id="10506968at2759"/>
<keyword evidence="2" id="KW-0645">Protease</keyword>
<comment type="caution">
    <text evidence="6">The sequence shown here is derived from an EMBL/GenBank/DDBJ whole genome shotgun (WGS) entry which is preliminary data.</text>
</comment>
<dbReference type="InterPro" id="IPR038765">
    <property type="entry name" value="Papain-like_cys_pep_sf"/>
</dbReference>
<proteinExistence type="inferred from homology"/>
<keyword evidence="3" id="KW-0378">Hydrolase</keyword>
<comment type="similarity">
    <text evidence="1">Belongs to the peptidase C48 family.</text>
</comment>
<dbReference type="STRING" id="4540.A0A3L6RZK5"/>
<evidence type="ECO:0000256" key="1">
    <source>
        <dbReference type="ARBA" id="ARBA00005234"/>
    </source>
</evidence>
<evidence type="ECO:0000256" key="4">
    <source>
        <dbReference type="SAM" id="MobiDB-lite"/>
    </source>
</evidence>
<name>A0A3L6RZK5_PANMI</name>
<evidence type="ECO:0000259" key="5">
    <source>
        <dbReference type="Pfam" id="PF02902"/>
    </source>
</evidence>
<feature type="compositionally biased region" description="Polar residues" evidence="4">
    <location>
        <begin position="26"/>
        <end position="38"/>
    </location>
</feature>
<keyword evidence="7" id="KW-1185">Reference proteome</keyword>
<dbReference type="Gene3D" id="3.40.395.10">
    <property type="entry name" value="Adenoviral Proteinase, Chain A"/>
    <property type="match status" value="1"/>
</dbReference>
<evidence type="ECO:0000256" key="2">
    <source>
        <dbReference type="ARBA" id="ARBA00022670"/>
    </source>
</evidence>
<dbReference type="Proteomes" id="UP000275267">
    <property type="component" value="Unassembled WGS sequence"/>
</dbReference>
<evidence type="ECO:0000313" key="7">
    <source>
        <dbReference type="Proteomes" id="UP000275267"/>
    </source>
</evidence>
<reference evidence="7" key="1">
    <citation type="journal article" date="2019" name="Nat. Commun.">
        <title>The genome of broomcorn millet.</title>
        <authorList>
            <person name="Zou C."/>
            <person name="Miki D."/>
            <person name="Li D."/>
            <person name="Tang Q."/>
            <person name="Xiao L."/>
            <person name="Rajput S."/>
            <person name="Deng P."/>
            <person name="Jia W."/>
            <person name="Huang R."/>
            <person name="Zhang M."/>
            <person name="Sun Y."/>
            <person name="Hu J."/>
            <person name="Fu X."/>
            <person name="Schnable P.S."/>
            <person name="Li F."/>
            <person name="Zhang H."/>
            <person name="Feng B."/>
            <person name="Zhu X."/>
            <person name="Liu R."/>
            <person name="Schnable J.C."/>
            <person name="Zhu J.-K."/>
            <person name="Zhang H."/>
        </authorList>
    </citation>
    <scope>NUCLEOTIDE SEQUENCE [LARGE SCALE GENOMIC DNA]</scope>
</reference>
<dbReference type="PANTHER" id="PTHR36479">
    <property type="entry name" value="ULP_PROTEASE DOMAIN-CONTAINING PROTEIN"/>
    <property type="match status" value="1"/>
</dbReference>
<dbReference type="GO" id="GO:0006508">
    <property type="term" value="P:proteolysis"/>
    <property type="evidence" value="ECO:0007669"/>
    <property type="project" value="UniProtKB-KW"/>
</dbReference>
<sequence>MQSDTSIAGKGKTPSASDSIGGEPTLQANGNTGSEAQPPNNPGILNSRRTRLVLPDRQTNVADPSVKDGGLDQGCSFREGIPAKEASSSKKFHCAGKRGSWDFPTPDCHIMKFIDEPTPPVKESNTNAHVPQEAPGSALSLDGFDNKVYEIWEAQAIQINEQAKAKHRSADAATAAAAMPAAAATSAAAAASTGPRSEFSNTKLLGATSKVAGTPQVNGTSFYAAAEATRTESSNIKTPGATTKVGGTPQAFSISKTSGATEKVAATEQTGDLSITPDYAPPPRRGLKMTAALQSPYVDVARKISFKCSASVVKVYNAVRMSSGRSTRASKKKEVIMNYLFNYATLGHLADSVKPGGKLINTIAEIGIHVINGKKTRGATRWVMPLHITTLLQSQLTQAAAVTHAFQESQNNLDHRQMTLVSTDVHSGHYFLIVLNLHNNRFEVLDSMRSLQNEKLSQCCTTIINEIKKLWTSHYAGTQKQIENYGIVDIGVPKQGNK</sequence>
<feature type="region of interest" description="Disordered" evidence="4">
    <location>
        <begin position="1"/>
        <end position="73"/>
    </location>
</feature>
<evidence type="ECO:0000256" key="3">
    <source>
        <dbReference type="ARBA" id="ARBA00022801"/>
    </source>
</evidence>
<evidence type="ECO:0000313" key="6">
    <source>
        <dbReference type="EMBL" id="RLN11628.1"/>
    </source>
</evidence>